<dbReference type="InterPro" id="IPR008257">
    <property type="entry name" value="Pept_M19"/>
</dbReference>
<accession>A0A2R6AV02</accession>
<dbReference type="Pfam" id="PF01244">
    <property type="entry name" value="Peptidase_M19"/>
    <property type="match status" value="1"/>
</dbReference>
<dbReference type="SUPFAM" id="SSF51556">
    <property type="entry name" value="Metallo-dependent hydrolases"/>
    <property type="match status" value="1"/>
</dbReference>
<dbReference type="PANTHER" id="PTHR10443">
    <property type="entry name" value="MICROSOMAL DIPEPTIDASE"/>
    <property type="match status" value="1"/>
</dbReference>
<dbReference type="AlphaFoldDB" id="A0A2R6AV02"/>
<dbReference type="Proteomes" id="UP000240322">
    <property type="component" value="Unassembled WGS sequence"/>
</dbReference>
<comment type="caution">
    <text evidence="1">The sequence shown here is derived from an EMBL/GenBank/DDBJ whole genome shotgun (WGS) entry which is preliminary data.</text>
</comment>
<dbReference type="Gene3D" id="3.20.20.140">
    <property type="entry name" value="Metal-dependent hydrolases"/>
    <property type="match status" value="1"/>
</dbReference>
<sequence length="312" mass="34217">MRFVDLHEDLAFSSQSEDVIGGSNQSSVQMLRGVGDDIIVFGSLYPHINTVDERAEVLTKNYGHSSKSTSPLIQILLEQIKFYLYLERSGHVKIVRGSGDLDSKGLKIVLALEGADVLTDPYDLYMLRELNVLCVGLTWNYDNKFASSCMSKRDYGLTGYGEELVRVANELGIIVDVAHSGKKTTMDAASTSKKPVIASHANAKGVKNHVRNLDDEELEAIAKTGGVVGITAINSTLSEQPSIHDLARHAQYVGERFGWEHVALGTDFLGVEKTPSGFENVNKIATLAELLGPHAEQVLWENPIRVLKNTLH</sequence>
<dbReference type="GO" id="GO:0070573">
    <property type="term" value="F:metallodipeptidase activity"/>
    <property type="evidence" value="ECO:0007669"/>
    <property type="project" value="InterPro"/>
</dbReference>
<proteinExistence type="predicted"/>
<dbReference type="GO" id="GO:0006508">
    <property type="term" value="P:proteolysis"/>
    <property type="evidence" value="ECO:0007669"/>
    <property type="project" value="InterPro"/>
</dbReference>
<evidence type="ECO:0000313" key="2">
    <source>
        <dbReference type="Proteomes" id="UP000240322"/>
    </source>
</evidence>
<name>A0A2R6AV02_9ARCH</name>
<evidence type="ECO:0000313" key="1">
    <source>
        <dbReference type="EMBL" id="PSN90197.1"/>
    </source>
</evidence>
<protein>
    <submittedName>
        <fullName evidence="1">Peptidase</fullName>
    </submittedName>
</protein>
<dbReference type="EMBL" id="NEXE01000070">
    <property type="protein sequence ID" value="PSN90197.1"/>
    <property type="molecule type" value="Genomic_DNA"/>
</dbReference>
<dbReference type="InterPro" id="IPR032466">
    <property type="entry name" value="Metal_Hydrolase"/>
</dbReference>
<gene>
    <name evidence="1" type="ORF">B9Q03_07420</name>
</gene>
<reference evidence="1 2" key="1">
    <citation type="submission" date="2017-04" db="EMBL/GenBank/DDBJ databases">
        <title>Novel microbial lineages endemic to geothermal iron-oxide mats fill important gaps in the evolutionary history of Archaea.</title>
        <authorList>
            <person name="Jay Z.J."/>
            <person name="Beam J.P."/>
            <person name="Dlakic M."/>
            <person name="Rusch D.B."/>
            <person name="Kozubal M.A."/>
            <person name="Inskeep W.P."/>
        </authorList>
    </citation>
    <scope>NUCLEOTIDE SEQUENCE [LARGE SCALE GENOMIC DNA]</scope>
    <source>
        <strain evidence="1">OSP_D</strain>
    </source>
</reference>
<dbReference type="PANTHER" id="PTHR10443:SF12">
    <property type="entry name" value="DIPEPTIDASE"/>
    <property type="match status" value="1"/>
</dbReference>
<organism evidence="1 2">
    <name type="scientific">Candidatus Marsarchaeota G2 archaeon OSP_D</name>
    <dbReference type="NCBI Taxonomy" id="1978157"/>
    <lineage>
        <taxon>Archaea</taxon>
        <taxon>Candidatus Marsarchaeota</taxon>
        <taxon>Candidatus Marsarchaeota group 2</taxon>
    </lineage>
</organism>
<dbReference type="PROSITE" id="PS51365">
    <property type="entry name" value="RENAL_DIPEPTIDASE_2"/>
    <property type="match status" value="1"/>
</dbReference>